<dbReference type="PROSITE" id="PS51379">
    <property type="entry name" value="4FE4S_FER_2"/>
    <property type="match status" value="1"/>
</dbReference>
<evidence type="ECO:0000313" key="2">
    <source>
        <dbReference type="EMBL" id="BAI60377.1"/>
    </source>
</evidence>
<evidence type="ECO:0000313" key="3">
    <source>
        <dbReference type="Proteomes" id="UP000001882"/>
    </source>
</evidence>
<dbReference type="AlphaFoldDB" id="D1YVA5"/>
<gene>
    <name evidence="2" type="ordered locus">MCP_0305</name>
</gene>
<dbReference type="GO" id="GO:0016491">
    <property type="term" value="F:oxidoreductase activity"/>
    <property type="evidence" value="ECO:0007669"/>
    <property type="project" value="UniProtKB-ARBA"/>
</dbReference>
<dbReference type="PROSITE" id="PS00198">
    <property type="entry name" value="4FE4S_FER_1"/>
    <property type="match status" value="1"/>
</dbReference>
<dbReference type="Proteomes" id="UP000001882">
    <property type="component" value="Chromosome"/>
</dbReference>
<dbReference type="InParanoid" id="D1YVA5"/>
<dbReference type="PANTHER" id="PTHR42827">
    <property type="entry name" value="IRON-SULFUR CLUSTER-BINDING PROTEIN-RELATED"/>
    <property type="match status" value="1"/>
</dbReference>
<name>D1YVA5_METPS</name>
<dbReference type="STRING" id="304371.MCP_0305"/>
<accession>D1YVA5</accession>
<reference evidence="2 3" key="1">
    <citation type="journal article" date="2007" name="Appl. Environ. Microbiol.">
        <title>Isolation of key methanogens for global methane emission from rice paddy fields: a novel isolate affiliated with the clone cluster rice cluster I.</title>
        <authorList>
            <person name="Sakai S."/>
            <person name="Imachi H."/>
            <person name="Sekiguchi Y."/>
            <person name="Ohashi A."/>
            <person name="Harada H."/>
            <person name="Kamagata Y."/>
        </authorList>
    </citation>
    <scope>NUCLEOTIDE SEQUENCE [LARGE SCALE GENOMIC DNA]</scope>
    <source>
        <strain evidence="3">DSM 17711 / JCM 13418 / NBRC 101707 / SANAE</strain>
    </source>
</reference>
<protein>
    <recommendedName>
        <fullName evidence="1">4Fe-4S ferredoxin-type domain-containing protein</fullName>
    </recommendedName>
</protein>
<dbReference type="InterPro" id="IPR017896">
    <property type="entry name" value="4Fe4S_Fe-S-bd"/>
</dbReference>
<feature type="domain" description="4Fe-4S ferredoxin-type" evidence="1">
    <location>
        <begin position="186"/>
        <end position="215"/>
    </location>
</feature>
<dbReference type="SUPFAM" id="SSF54862">
    <property type="entry name" value="4Fe-4S ferredoxins"/>
    <property type="match status" value="1"/>
</dbReference>
<reference evidence="3" key="3">
    <citation type="journal article" date="2011" name="PLoS ONE">
        <title>Genome sequence of a mesophilic hydrogenotrophic methanogen Methanocella paludicola, the first cultivated representative of the order Methanocellales.</title>
        <authorList>
            <person name="Sakai S."/>
            <person name="Takaki Y."/>
            <person name="Shimamura S."/>
            <person name="Sekine M."/>
            <person name="Tajima T."/>
            <person name="Kosugi H."/>
            <person name="Ichikawa N."/>
            <person name="Tasumi E."/>
            <person name="Hiraki A.T."/>
            <person name="Shimizu A."/>
            <person name="Kato Y."/>
            <person name="Nishiko R."/>
            <person name="Mori K."/>
            <person name="Fujita N."/>
            <person name="Imachi H."/>
            <person name="Takai K."/>
        </authorList>
    </citation>
    <scope>NUCLEOTIDE SEQUENCE [LARGE SCALE GENOMIC DNA]</scope>
    <source>
        <strain evidence="3">DSM 17711 / JCM 13418 / NBRC 101707 / SANAE</strain>
    </source>
</reference>
<dbReference type="EMBL" id="AP011532">
    <property type="protein sequence ID" value="BAI60377.1"/>
    <property type="molecule type" value="Genomic_DNA"/>
</dbReference>
<dbReference type="eggNOG" id="arCOG02740">
    <property type="taxonomic scope" value="Archaea"/>
</dbReference>
<sequence>MTLQSINIFGRRIITSMPDVRPENVKEDIAAIASKYGIEVVGFLGLDERTKIPAEEMGLLRGVKWKDSEVDVSKVHDPLDIMPAARTMIILGKRLLDDSQDIYYRASDDYTASVEMMLLDIASAKIVAGLKKGGFEAEEYTSYYLKAWAALAGLGWIGRSRMFVSKAHGPRLRLHGILTDADIGELHAVIPDDSCGRCTECMKACPAGAISGDEVDRKKCGACPLNHRKISENALAYCTACTASCPVGRPSRHEHAVQAVSRQQITP</sequence>
<dbReference type="Gene3D" id="3.30.70.20">
    <property type="match status" value="1"/>
</dbReference>
<reference evidence="2 3" key="2">
    <citation type="journal article" date="2008" name="Int. J. Syst. Evol. Microbiol.">
        <title>Methanocella paludicola gen. nov., sp. nov., a methane-producing archaeon, the first isolate of the lineage 'Rice Cluster I', and proposal of the new archaeal order Methanocellales ord. nov.</title>
        <authorList>
            <person name="Sakai S."/>
            <person name="Imachi H."/>
            <person name="Hanada S."/>
            <person name="Ohashi A."/>
            <person name="Harada H."/>
            <person name="Kamagata Y."/>
        </authorList>
    </citation>
    <scope>NUCLEOTIDE SEQUENCE [LARGE SCALE GENOMIC DNA]</scope>
    <source>
        <strain evidence="3">DSM 17711 / JCM 13418 / NBRC 101707 / SANAE</strain>
    </source>
</reference>
<organism evidence="2 3">
    <name type="scientific">Methanocella paludicola (strain DSM 17711 / JCM 13418 / NBRC 101707 / SANAE)</name>
    <dbReference type="NCBI Taxonomy" id="304371"/>
    <lineage>
        <taxon>Archaea</taxon>
        <taxon>Methanobacteriati</taxon>
        <taxon>Methanobacteriota</taxon>
        <taxon>Stenosarchaea group</taxon>
        <taxon>Methanomicrobia</taxon>
        <taxon>Methanocellales</taxon>
        <taxon>Methanocellaceae</taxon>
        <taxon>Methanocella</taxon>
    </lineage>
</organism>
<keyword evidence="3" id="KW-1185">Reference proteome</keyword>
<dbReference type="PANTHER" id="PTHR42827:SF1">
    <property type="entry name" value="IRON-SULFUR CLUSTER-BINDING PROTEIN"/>
    <property type="match status" value="1"/>
</dbReference>
<evidence type="ECO:0000259" key="1">
    <source>
        <dbReference type="PROSITE" id="PS51379"/>
    </source>
</evidence>
<dbReference type="InterPro" id="IPR017900">
    <property type="entry name" value="4Fe4S_Fe_S_CS"/>
</dbReference>
<dbReference type="KEGG" id="mpd:MCP_0305"/>
<proteinExistence type="predicted"/>